<proteinExistence type="predicted"/>
<evidence type="ECO:0000256" key="1">
    <source>
        <dbReference type="SAM" id="MobiDB-lite"/>
    </source>
</evidence>
<feature type="compositionally biased region" description="Polar residues" evidence="1">
    <location>
        <begin position="167"/>
        <end position="179"/>
    </location>
</feature>
<accession>A0A8K0DX55</accession>
<name>A0A8K0DX55_9ROSA</name>
<organism evidence="2 3">
    <name type="scientific">Rhamnella rubrinervis</name>
    <dbReference type="NCBI Taxonomy" id="2594499"/>
    <lineage>
        <taxon>Eukaryota</taxon>
        <taxon>Viridiplantae</taxon>
        <taxon>Streptophyta</taxon>
        <taxon>Embryophyta</taxon>
        <taxon>Tracheophyta</taxon>
        <taxon>Spermatophyta</taxon>
        <taxon>Magnoliopsida</taxon>
        <taxon>eudicotyledons</taxon>
        <taxon>Gunneridae</taxon>
        <taxon>Pentapetalae</taxon>
        <taxon>rosids</taxon>
        <taxon>fabids</taxon>
        <taxon>Rosales</taxon>
        <taxon>Rhamnaceae</taxon>
        <taxon>rhamnoid group</taxon>
        <taxon>Rhamneae</taxon>
        <taxon>Rhamnella</taxon>
    </lineage>
</organism>
<comment type="caution">
    <text evidence="2">The sequence shown here is derived from an EMBL/GenBank/DDBJ whole genome shotgun (WGS) entry which is preliminary data.</text>
</comment>
<dbReference type="PANTHER" id="PTHR33600:SF3">
    <property type="entry name" value="PLASTID DIVISION PROTEIN PDV2"/>
    <property type="match status" value="1"/>
</dbReference>
<sequence length="296" mass="32682">MEEQGIGLVLARATELRLKISNCIHKATTTHNVRHNPSPGRENGVRGVGEAVVEEEEEEEEVEAQRLLNICDALESLETQLSSLQNLQQQQLYEREVALAEIEQSRKMLLDKLKEYKGEELAVIHEASAFAGETVEHNNDLLLPPYPSRPPHSLRLENGFLSHLSSMQKRNGSVASDPSNETKKNLSETEHNELKNSRGLGFFLSAAAKTIITLVGVVSVLNLSGFGPNFVKNGNHLKVLGLFQQPQTEETRSKNKCPPGKILVVENGEARCLVKERVEVPFSSVTAKPDVNYGCG</sequence>
<feature type="compositionally biased region" description="Basic and acidic residues" evidence="1">
    <location>
        <begin position="180"/>
        <end position="191"/>
    </location>
</feature>
<keyword evidence="3" id="KW-1185">Reference proteome</keyword>
<dbReference type="InterPro" id="IPR038939">
    <property type="entry name" value="PDV1/PDV2"/>
</dbReference>
<dbReference type="AlphaFoldDB" id="A0A8K0DX55"/>
<reference evidence="2" key="1">
    <citation type="submission" date="2020-03" db="EMBL/GenBank/DDBJ databases">
        <title>A high-quality chromosome-level genome assembly of a woody plant with both climbing and erect habits, Rhamnella rubrinervis.</title>
        <authorList>
            <person name="Lu Z."/>
            <person name="Yang Y."/>
            <person name="Zhu X."/>
            <person name="Sun Y."/>
        </authorList>
    </citation>
    <scope>NUCLEOTIDE SEQUENCE</scope>
    <source>
        <strain evidence="2">BYM</strain>
        <tissue evidence="2">Leaf</tissue>
    </source>
</reference>
<evidence type="ECO:0008006" key="4">
    <source>
        <dbReference type="Google" id="ProtNLM"/>
    </source>
</evidence>
<gene>
    <name evidence="2" type="ORF">FNV43_RR22725</name>
</gene>
<evidence type="ECO:0000313" key="2">
    <source>
        <dbReference type="EMBL" id="KAF3435634.1"/>
    </source>
</evidence>
<dbReference type="GO" id="GO:0010020">
    <property type="term" value="P:chloroplast fission"/>
    <property type="evidence" value="ECO:0007669"/>
    <property type="project" value="InterPro"/>
</dbReference>
<dbReference type="OrthoDB" id="436496at2759"/>
<evidence type="ECO:0000313" key="3">
    <source>
        <dbReference type="Proteomes" id="UP000796880"/>
    </source>
</evidence>
<protein>
    <recommendedName>
        <fullName evidence="4">Plastid division protein PDV2</fullName>
    </recommendedName>
</protein>
<dbReference type="EMBL" id="VOIH02000010">
    <property type="protein sequence ID" value="KAF3435634.1"/>
    <property type="molecule type" value="Genomic_DNA"/>
</dbReference>
<dbReference type="Proteomes" id="UP000796880">
    <property type="component" value="Unassembled WGS sequence"/>
</dbReference>
<dbReference type="PANTHER" id="PTHR33600">
    <property type="entry name" value="PLASTID DIVISION PROTEIN PDV2"/>
    <property type="match status" value="1"/>
</dbReference>
<feature type="region of interest" description="Disordered" evidence="1">
    <location>
        <begin position="167"/>
        <end position="191"/>
    </location>
</feature>